<reference evidence="2" key="1">
    <citation type="journal article" date="2014" name="Int. J. Syst. Evol. Microbiol.">
        <title>Complete genome sequence of Corynebacterium casei LMG S-19264T (=DSM 44701T), isolated from a smear-ripened cheese.</title>
        <authorList>
            <consortium name="US DOE Joint Genome Institute (JGI-PGF)"/>
            <person name="Walter F."/>
            <person name="Albersmeier A."/>
            <person name="Kalinowski J."/>
            <person name="Ruckert C."/>
        </authorList>
    </citation>
    <scope>NUCLEOTIDE SEQUENCE</scope>
    <source>
        <strain evidence="2">KCTC 42651</strain>
    </source>
</reference>
<dbReference type="InterPro" id="IPR029063">
    <property type="entry name" value="SAM-dependent_MTases_sf"/>
</dbReference>
<protein>
    <recommendedName>
        <fullName evidence="1">Methyltransferase FkbM domain-containing protein</fullName>
    </recommendedName>
</protein>
<dbReference type="PANTHER" id="PTHR34203">
    <property type="entry name" value="METHYLTRANSFERASE, FKBM FAMILY PROTEIN"/>
    <property type="match status" value="1"/>
</dbReference>
<dbReference type="SUPFAM" id="SSF53335">
    <property type="entry name" value="S-adenosyl-L-methionine-dependent methyltransferases"/>
    <property type="match status" value="1"/>
</dbReference>
<organism evidence="2 3">
    <name type="scientific">Thalassobaculum fulvum</name>
    <dbReference type="NCBI Taxonomy" id="1633335"/>
    <lineage>
        <taxon>Bacteria</taxon>
        <taxon>Pseudomonadati</taxon>
        <taxon>Pseudomonadota</taxon>
        <taxon>Alphaproteobacteria</taxon>
        <taxon>Rhodospirillales</taxon>
        <taxon>Thalassobaculaceae</taxon>
        <taxon>Thalassobaculum</taxon>
    </lineage>
</organism>
<name>A0A918XX63_9PROT</name>
<evidence type="ECO:0000313" key="2">
    <source>
        <dbReference type="EMBL" id="GHD61940.1"/>
    </source>
</evidence>
<dbReference type="Proteomes" id="UP000630353">
    <property type="component" value="Unassembled WGS sequence"/>
</dbReference>
<reference evidence="2" key="2">
    <citation type="submission" date="2020-09" db="EMBL/GenBank/DDBJ databases">
        <authorList>
            <person name="Sun Q."/>
            <person name="Kim S."/>
        </authorList>
    </citation>
    <scope>NUCLEOTIDE SEQUENCE</scope>
    <source>
        <strain evidence="2">KCTC 42651</strain>
    </source>
</reference>
<dbReference type="PANTHER" id="PTHR34203:SF15">
    <property type="entry name" value="SLL1173 PROTEIN"/>
    <property type="match status" value="1"/>
</dbReference>
<gene>
    <name evidence="2" type="ORF">GCM10017083_50010</name>
</gene>
<dbReference type="RefSeq" id="WP_189994844.1">
    <property type="nucleotide sequence ID" value="NZ_BMZS01000013.1"/>
</dbReference>
<comment type="caution">
    <text evidence="2">The sequence shown here is derived from an EMBL/GenBank/DDBJ whole genome shotgun (WGS) entry which is preliminary data.</text>
</comment>
<dbReference type="NCBIfam" id="TIGR01444">
    <property type="entry name" value="fkbM_fam"/>
    <property type="match status" value="1"/>
</dbReference>
<dbReference type="Pfam" id="PF05050">
    <property type="entry name" value="Methyltransf_21"/>
    <property type="match status" value="1"/>
</dbReference>
<dbReference type="AlphaFoldDB" id="A0A918XX63"/>
<dbReference type="InterPro" id="IPR052514">
    <property type="entry name" value="SAM-dependent_MTase"/>
</dbReference>
<sequence>MLFSEQLSGFYGGLQSRTASKADCIAAVDWCVAEDRYLEALYILDVALSIYSASLYLHQRAAEIIDGANIDAAIDRFLDQSTEYNPDIVAIYRRIWEKLTPLHGPGSPRGGSESFLRSVVFKIMCMLLDKDQPVRHVFLRLSEHFGRLSAGEHFGQPVTSAVVKAGIAKIRIGDRTLRYHVSNSLVDFRLRYFFLNEPGLLRLISQFRDGDVFLDIGANIGCFSIAAAVTKSCRTYAVEPFSANYSELLRNISLNAVRDRVTPLALAISDRTGEGPLSFSSDHAGAASQAFDDGRENAASESNGVETVQGYRLDDLVAEGKIEFPTHIKIDVDGTEHRIIAGMPEALTDRRLRSIRLEIHTGNPANSEALRKIEAAGFSWQIDDDPKNLLCLRS</sequence>
<evidence type="ECO:0000313" key="3">
    <source>
        <dbReference type="Proteomes" id="UP000630353"/>
    </source>
</evidence>
<dbReference type="Gene3D" id="3.40.50.150">
    <property type="entry name" value="Vaccinia Virus protein VP39"/>
    <property type="match status" value="1"/>
</dbReference>
<dbReference type="EMBL" id="BMZS01000013">
    <property type="protein sequence ID" value="GHD61940.1"/>
    <property type="molecule type" value="Genomic_DNA"/>
</dbReference>
<evidence type="ECO:0000259" key="1">
    <source>
        <dbReference type="Pfam" id="PF05050"/>
    </source>
</evidence>
<accession>A0A918XX63</accession>
<feature type="domain" description="Methyltransferase FkbM" evidence="1">
    <location>
        <begin position="215"/>
        <end position="378"/>
    </location>
</feature>
<proteinExistence type="predicted"/>
<keyword evidence="3" id="KW-1185">Reference proteome</keyword>
<dbReference type="InterPro" id="IPR006342">
    <property type="entry name" value="FkbM_mtfrase"/>
</dbReference>